<keyword evidence="3" id="KW-1185">Reference proteome</keyword>
<protein>
    <submittedName>
        <fullName evidence="2">Uncharacterized protein</fullName>
    </submittedName>
</protein>
<dbReference type="EMBL" id="AP027079">
    <property type="protein sequence ID" value="BDU69451.1"/>
    <property type="molecule type" value="Genomic_DNA"/>
</dbReference>
<sequence>MLRQIRPSYHPRAARCLGAAVLVAVLPAAPLLAEGVPVEEAAKFLLILAGSAGSEGRVACRELDMVIQLKKADISVDAKANVAWSFTSDQTRFYAGQGKLVVCSSRKLFADGGAIAFERIGGRLTVFVHQANLKGSGVSLPESFLRMAVKV</sequence>
<evidence type="ECO:0000313" key="2">
    <source>
        <dbReference type="EMBL" id="BDU69451.1"/>
    </source>
</evidence>
<name>A0ABM8DR18_9BACT</name>
<gene>
    <name evidence="2" type="ORF">GETHOR_15520</name>
</gene>
<reference evidence="3" key="1">
    <citation type="journal article" date="2023" name="Int. J. Syst. Evol. Microbiol.">
        <title>Mesoterricola silvestris gen. nov., sp. nov., Mesoterricola sediminis sp. nov., Geothrix oryzae sp. nov., Geothrix edaphica sp. nov., Geothrix rubra sp. nov., and Geothrix limicola sp. nov., six novel members of Acidobacteriota isolated from soils.</title>
        <authorList>
            <person name="Itoh H."/>
            <person name="Sugisawa Y."/>
            <person name="Mise K."/>
            <person name="Xu Z."/>
            <person name="Kuniyasu M."/>
            <person name="Ushijima N."/>
            <person name="Kawano K."/>
            <person name="Kobayashi E."/>
            <person name="Shiratori Y."/>
            <person name="Masuda Y."/>
            <person name="Senoo K."/>
        </authorList>
    </citation>
    <scope>NUCLEOTIDE SEQUENCE [LARGE SCALE GENOMIC DNA]</scope>
    <source>
        <strain evidence="3">Red222</strain>
    </source>
</reference>
<dbReference type="RefSeq" id="WP_286353176.1">
    <property type="nucleotide sequence ID" value="NZ_AP027079.1"/>
</dbReference>
<proteinExistence type="predicted"/>
<dbReference type="Proteomes" id="UP001242010">
    <property type="component" value="Chromosome"/>
</dbReference>
<feature type="signal peptide" evidence="1">
    <location>
        <begin position="1"/>
        <end position="33"/>
    </location>
</feature>
<accession>A0ABM8DR18</accession>
<feature type="chain" id="PRO_5045743182" evidence="1">
    <location>
        <begin position="34"/>
        <end position="151"/>
    </location>
</feature>
<keyword evidence="1" id="KW-0732">Signal</keyword>
<organism evidence="2 3">
    <name type="scientific">Geothrix oryzae</name>
    <dbReference type="NCBI Taxonomy" id="2927975"/>
    <lineage>
        <taxon>Bacteria</taxon>
        <taxon>Pseudomonadati</taxon>
        <taxon>Acidobacteriota</taxon>
        <taxon>Holophagae</taxon>
        <taxon>Holophagales</taxon>
        <taxon>Holophagaceae</taxon>
        <taxon>Geothrix</taxon>
    </lineage>
</organism>
<evidence type="ECO:0000313" key="3">
    <source>
        <dbReference type="Proteomes" id="UP001242010"/>
    </source>
</evidence>
<evidence type="ECO:0000256" key="1">
    <source>
        <dbReference type="SAM" id="SignalP"/>
    </source>
</evidence>